<evidence type="ECO:0000313" key="2">
    <source>
        <dbReference type="EMBL" id="EFP00742.1"/>
    </source>
</evidence>
<keyword evidence="3" id="KW-1185">Reference proteome</keyword>
<sequence>MKLFSVLTLLVIVIAMLSSAMARPNEKGVAVDFIAEINGSTVIPKSRTPEEFNKSGV</sequence>
<dbReference type="Proteomes" id="UP000008281">
    <property type="component" value="Unassembled WGS sequence"/>
</dbReference>
<reference evidence="2" key="1">
    <citation type="submission" date="2007-07" db="EMBL/GenBank/DDBJ databases">
        <title>PCAP assembly of the Caenorhabditis remanei genome.</title>
        <authorList>
            <consortium name="The Caenorhabditis remanei Sequencing Consortium"/>
            <person name="Wilson R.K."/>
        </authorList>
    </citation>
    <scope>NUCLEOTIDE SEQUENCE [LARGE SCALE GENOMIC DNA]</scope>
    <source>
        <strain evidence="2">PB4641</strain>
    </source>
</reference>
<dbReference type="InParanoid" id="E3MF50"/>
<feature type="signal peptide" evidence="1">
    <location>
        <begin position="1"/>
        <end position="22"/>
    </location>
</feature>
<organism evidence="3">
    <name type="scientific">Caenorhabditis remanei</name>
    <name type="common">Caenorhabditis vulgaris</name>
    <dbReference type="NCBI Taxonomy" id="31234"/>
    <lineage>
        <taxon>Eukaryota</taxon>
        <taxon>Metazoa</taxon>
        <taxon>Ecdysozoa</taxon>
        <taxon>Nematoda</taxon>
        <taxon>Chromadorea</taxon>
        <taxon>Rhabditida</taxon>
        <taxon>Rhabditina</taxon>
        <taxon>Rhabditomorpha</taxon>
        <taxon>Rhabditoidea</taxon>
        <taxon>Rhabditidae</taxon>
        <taxon>Peloderinae</taxon>
        <taxon>Caenorhabditis</taxon>
    </lineage>
</organism>
<accession>E3MF50</accession>
<evidence type="ECO:0000313" key="3">
    <source>
        <dbReference type="Proteomes" id="UP000008281"/>
    </source>
</evidence>
<proteinExistence type="predicted"/>
<name>E3MF50_CAERE</name>
<feature type="chain" id="PRO_5003175697" evidence="1">
    <location>
        <begin position="23"/>
        <end position="57"/>
    </location>
</feature>
<protein>
    <submittedName>
        <fullName evidence="2">Uncharacterized protein</fullName>
    </submittedName>
</protein>
<gene>
    <name evidence="2" type="ORF">CRE_21174</name>
</gene>
<evidence type="ECO:0000256" key="1">
    <source>
        <dbReference type="SAM" id="SignalP"/>
    </source>
</evidence>
<keyword evidence="1" id="KW-0732">Signal</keyword>
<dbReference type="EMBL" id="DS268440">
    <property type="protein sequence ID" value="EFP00742.1"/>
    <property type="molecule type" value="Genomic_DNA"/>
</dbReference>
<dbReference type="HOGENOM" id="CLU_2998447_0_0_1"/>
<dbReference type="AlphaFoldDB" id="E3MF50"/>